<proteinExistence type="predicted"/>
<comment type="caution">
    <text evidence="2">The sequence shown here is derived from an EMBL/GenBank/DDBJ whole genome shotgun (WGS) entry which is preliminary data.</text>
</comment>
<accession>A0ABV0BIJ4</accession>
<keyword evidence="3" id="KW-1185">Reference proteome</keyword>
<name>A0ABV0BIJ4_9SPHN</name>
<evidence type="ECO:0000256" key="1">
    <source>
        <dbReference type="SAM" id="SignalP"/>
    </source>
</evidence>
<feature type="chain" id="PRO_5045649514" evidence="1">
    <location>
        <begin position="19"/>
        <end position="192"/>
    </location>
</feature>
<gene>
    <name evidence="2" type="ORF">TPR58_22220</name>
</gene>
<feature type="signal peptide" evidence="1">
    <location>
        <begin position="1"/>
        <end position="18"/>
    </location>
</feature>
<dbReference type="PROSITE" id="PS51257">
    <property type="entry name" value="PROKAR_LIPOPROTEIN"/>
    <property type="match status" value="1"/>
</dbReference>
<sequence>MTWRPIAFVVPAVALALAGCGAPEGPPRETGNEMRAQPSSAPATFTFPAIDIPENHHGDPKIPDGPARRIRFDDGSRVTLRGWRILAKFGLSDSLCGVRIGGQHLETIGAGETDTYSCLELVDAGALPSAGSTRRIGLLYEVSGAAPSSPTFRTAIILLGDRTGWRVDPESLGTYDSTEAARSIRALARAVR</sequence>
<reference evidence="2 3" key="1">
    <citation type="submission" date="2024-05" db="EMBL/GenBank/DDBJ databases">
        <title>Sphingomonas sp. HF-S3 16S ribosomal RNA gene Genome sequencing and assembly.</title>
        <authorList>
            <person name="Lee H."/>
        </authorList>
    </citation>
    <scope>NUCLEOTIDE SEQUENCE [LARGE SCALE GENOMIC DNA]</scope>
    <source>
        <strain evidence="2 3">HF-S3</strain>
    </source>
</reference>
<protein>
    <submittedName>
        <fullName evidence="2">Uncharacterized protein</fullName>
    </submittedName>
</protein>
<dbReference type="EMBL" id="JBDIZK010000020">
    <property type="protein sequence ID" value="MEN3749905.1"/>
    <property type="molecule type" value="Genomic_DNA"/>
</dbReference>
<dbReference type="Proteomes" id="UP001427805">
    <property type="component" value="Unassembled WGS sequence"/>
</dbReference>
<dbReference type="RefSeq" id="WP_346248954.1">
    <property type="nucleotide sequence ID" value="NZ_JBDIZK010000020.1"/>
</dbReference>
<organism evidence="2 3">
    <name type="scientific">Sphingomonas rustica</name>
    <dbReference type="NCBI Taxonomy" id="3103142"/>
    <lineage>
        <taxon>Bacteria</taxon>
        <taxon>Pseudomonadati</taxon>
        <taxon>Pseudomonadota</taxon>
        <taxon>Alphaproteobacteria</taxon>
        <taxon>Sphingomonadales</taxon>
        <taxon>Sphingomonadaceae</taxon>
        <taxon>Sphingomonas</taxon>
    </lineage>
</organism>
<evidence type="ECO:0000313" key="3">
    <source>
        <dbReference type="Proteomes" id="UP001427805"/>
    </source>
</evidence>
<evidence type="ECO:0000313" key="2">
    <source>
        <dbReference type="EMBL" id="MEN3749905.1"/>
    </source>
</evidence>
<keyword evidence="1" id="KW-0732">Signal</keyword>